<feature type="compositionally biased region" description="Basic and acidic residues" evidence="1">
    <location>
        <begin position="435"/>
        <end position="452"/>
    </location>
</feature>
<dbReference type="PaxDb" id="2903-EOD30658"/>
<reference evidence="2" key="2">
    <citation type="submission" date="2024-10" db="UniProtKB">
        <authorList>
            <consortium name="EnsemblProtists"/>
        </authorList>
    </citation>
    <scope>IDENTIFICATION</scope>
</reference>
<feature type="compositionally biased region" description="Low complexity" evidence="1">
    <location>
        <begin position="72"/>
        <end position="90"/>
    </location>
</feature>
<feature type="region of interest" description="Disordered" evidence="1">
    <location>
        <begin position="115"/>
        <end position="136"/>
    </location>
</feature>
<dbReference type="RefSeq" id="XP_005783087.1">
    <property type="nucleotide sequence ID" value="XM_005783030.1"/>
</dbReference>
<name>A0A0D3K4H3_EMIH1</name>
<feature type="compositionally biased region" description="Basic and acidic residues" evidence="1">
    <location>
        <begin position="389"/>
        <end position="413"/>
    </location>
</feature>
<feature type="compositionally biased region" description="Basic residues" evidence="1">
    <location>
        <begin position="422"/>
        <end position="434"/>
    </location>
</feature>
<evidence type="ECO:0000313" key="3">
    <source>
        <dbReference type="Proteomes" id="UP000013827"/>
    </source>
</evidence>
<sequence length="594" mass="62320">MGACASTSANDIAEPVSQPEKIDTPADLTVIDTSPDVAPAETPADDATAAPSDVKPEAEEAASEKPKEQPAAEETVAEAAPAEAIEEVTPPAEPVKVPSILDKVADYLSGRKSEATADAAETEAVEMAEVESPEEPVARALIETPEAETAETADEVAVAHDYTHAAAAAAAAETVTSPRQTESFIGMIAAALSPRKGSPSVIEEPQAEEPQAEEAVAEEAVAEEDAAEVPPPAEAVKSSSFLDKVADCISGRNSEATVEAAETETLETAEAESPMAEPESPVAEEALAEDASPEAAPEAAPEPDEAVAEAAAPSVAPDEEKPTLLQQMSTAFSSILPKVQCLPSARPSADAPPVALREEEAALEGETKGDKAWGYATIEVDLKHEKAAGDRESVKAAERSYIERTAPKEKELTDEQLAAKAAARKAKKTRQRERRAKEAERAASEAERAERPRAQLRANIEYAMEGLRSAAARARSQAGSKTRVTYSLPPERDDGYRRGPSVMCATVPQGTVATTVAQDWLANELAEYGEIDAACRDRFVMHLMTAAGASAPADAVFGFKAGETMQTSRPTSASGEDDDEDTGSEEYSDDRASD</sequence>
<keyword evidence="3" id="KW-1185">Reference proteome</keyword>
<feature type="compositionally biased region" description="Polar residues" evidence="1">
    <location>
        <begin position="1"/>
        <end position="10"/>
    </location>
</feature>
<feature type="compositionally biased region" description="Basic and acidic residues" evidence="1">
    <location>
        <begin position="54"/>
        <end position="70"/>
    </location>
</feature>
<dbReference type="GeneID" id="17275932"/>
<proteinExistence type="predicted"/>
<organism evidence="2 3">
    <name type="scientific">Emiliania huxleyi (strain CCMP1516)</name>
    <dbReference type="NCBI Taxonomy" id="280463"/>
    <lineage>
        <taxon>Eukaryota</taxon>
        <taxon>Haptista</taxon>
        <taxon>Haptophyta</taxon>
        <taxon>Prymnesiophyceae</taxon>
        <taxon>Isochrysidales</taxon>
        <taxon>Noelaerhabdaceae</taxon>
        <taxon>Emiliania</taxon>
    </lineage>
</organism>
<feature type="region of interest" description="Disordered" evidence="1">
    <location>
        <begin position="343"/>
        <end position="368"/>
    </location>
</feature>
<feature type="region of interest" description="Disordered" evidence="1">
    <location>
        <begin position="561"/>
        <end position="594"/>
    </location>
</feature>
<dbReference type="EnsemblProtists" id="EOD30658">
    <property type="protein sequence ID" value="EOD30658"/>
    <property type="gene ID" value="EMIHUDRAFT_113191"/>
</dbReference>
<feature type="compositionally biased region" description="Acidic residues" evidence="1">
    <location>
        <begin position="205"/>
        <end position="227"/>
    </location>
</feature>
<feature type="compositionally biased region" description="Basic and acidic residues" evidence="1">
    <location>
        <begin position="356"/>
        <end position="368"/>
    </location>
</feature>
<protein>
    <submittedName>
        <fullName evidence="2">Uncharacterized protein</fullName>
    </submittedName>
</protein>
<feature type="compositionally biased region" description="Low complexity" evidence="1">
    <location>
        <begin position="271"/>
        <end position="285"/>
    </location>
</feature>
<reference evidence="3" key="1">
    <citation type="journal article" date="2013" name="Nature">
        <title>Pan genome of the phytoplankton Emiliania underpins its global distribution.</title>
        <authorList>
            <person name="Read B.A."/>
            <person name="Kegel J."/>
            <person name="Klute M.J."/>
            <person name="Kuo A."/>
            <person name="Lefebvre S.C."/>
            <person name="Maumus F."/>
            <person name="Mayer C."/>
            <person name="Miller J."/>
            <person name="Monier A."/>
            <person name="Salamov A."/>
            <person name="Young J."/>
            <person name="Aguilar M."/>
            <person name="Claverie J.M."/>
            <person name="Frickenhaus S."/>
            <person name="Gonzalez K."/>
            <person name="Herman E.K."/>
            <person name="Lin Y.C."/>
            <person name="Napier J."/>
            <person name="Ogata H."/>
            <person name="Sarno A.F."/>
            <person name="Shmutz J."/>
            <person name="Schroeder D."/>
            <person name="de Vargas C."/>
            <person name="Verret F."/>
            <person name="von Dassow P."/>
            <person name="Valentin K."/>
            <person name="Van de Peer Y."/>
            <person name="Wheeler G."/>
            <person name="Dacks J.B."/>
            <person name="Delwiche C.F."/>
            <person name="Dyhrman S.T."/>
            <person name="Glockner G."/>
            <person name="John U."/>
            <person name="Richards T."/>
            <person name="Worden A.Z."/>
            <person name="Zhang X."/>
            <person name="Grigoriev I.V."/>
            <person name="Allen A.E."/>
            <person name="Bidle K."/>
            <person name="Borodovsky M."/>
            <person name="Bowler C."/>
            <person name="Brownlee C."/>
            <person name="Cock J.M."/>
            <person name="Elias M."/>
            <person name="Gladyshev V.N."/>
            <person name="Groth M."/>
            <person name="Guda C."/>
            <person name="Hadaegh A."/>
            <person name="Iglesias-Rodriguez M.D."/>
            <person name="Jenkins J."/>
            <person name="Jones B.M."/>
            <person name="Lawson T."/>
            <person name="Leese F."/>
            <person name="Lindquist E."/>
            <person name="Lobanov A."/>
            <person name="Lomsadze A."/>
            <person name="Malik S.B."/>
            <person name="Marsh M.E."/>
            <person name="Mackinder L."/>
            <person name="Mock T."/>
            <person name="Mueller-Roeber B."/>
            <person name="Pagarete A."/>
            <person name="Parker M."/>
            <person name="Probert I."/>
            <person name="Quesneville H."/>
            <person name="Raines C."/>
            <person name="Rensing S.A."/>
            <person name="Riano-Pachon D.M."/>
            <person name="Richier S."/>
            <person name="Rokitta S."/>
            <person name="Shiraiwa Y."/>
            <person name="Soanes D.M."/>
            <person name="van der Giezen M."/>
            <person name="Wahlund T.M."/>
            <person name="Williams B."/>
            <person name="Wilson W."/>
            <person name="Wolfe G."/>
            <person name="Wurch L.L."/>
        </authorList>
    </citation>
    <scope>NUCLEOTIDE SEQUENCE</scope>
</reference>
<feature type="region of interest" description="Disordered" evidence="1">
    <location>
        <begin position="194"/>
        <end position="326"/>
    </location>
</feature>
<dbReference type="HOGENOM" id="CLU_459638_0_0_1"/>
<feature type="region of interest" description="Disordered" evidence="1">
    <location>
        <begin position="1"/>
        <end position="96"/>
    </location>
</feature>
<feature type="compositionally biased region" description="Acidic residues" evidence="1">
    <location>
        <begin position="120"/>
        <end position="134"/>
    </location>
</feature>
<feature type="compositionally biased region" description="Acidic residues" evidence="1">
    <location>
        <begin position="575"/>
        <end position="588"/>
    </location>
</feature>
<feature type="region of interest" description="Disordered" evidence="1">
    <location>
        <begin position="389"/>
        <end position="452"/>
    </location>
</feature>
<dbReference type="AlphaFoldDB" id="A0A0D3K4H3"/>
<dbReference type="KEGG" id="ehx:EMIHUDRAFT_113191"/>
<feature type="region of interest" description="Disordered" evidence="1">
    <location>
        <begin position="473"/>
        <end position="499"/>
    </location>
</feature>
<evidence type="ECO:0000256" key="1">
    <source>
        <dbReference type="SAM" id="MobiDB-lite"/>
    </source>
</evidence>
<evidence type="ECO:0000313" key="2">
    <source>
        <dbReference type="EnsemblProtists" id="EOD30658"/>
    </source>
</evidence>
<accession>A0A0D3K4H3</accession>
<feature type="compositionally biased region" description="Acidic residues" evidence="1">
    <location>
        <begin position="261"/>
        <end position="270"/>
    </location>
</feature>
<dbReference type="Proteomes" id="UP000013827">
    <property type="component" value="Unassembled WGS sequence"/>
</dbReference>
<feature type="compositionally biased region" description="Low complexity" evidence="1">
    <location>
        <begin position="35"/>
        <end position="53"/>
    </location>
</feature>